<gene>
    <name evidence="1" type="ORF">ALTATR162_LOCUS8767</name>
</gene>
<reference evidence="1" key="1">
    <citation type="submission" date="2021-05" db="EMBL/GenBank/DDBJ databases">
        <authorList>
            <person name="Stam R."/>
        </authorList>
    </citation>
    <scope>NUCLEOTIDE SEQUENCE</scope>
    <source>
        <strain evidence="1">CS162</strain>
    </source>
</reference>
<evidence type="ECO:0000313" key="2">
    <source>
        <dbReference type="Proteomes" id="UP000676310"/>
    </source>
</evidence>
<organism evidence="1 2">
    <name type="scientific">Alternaria atra</name>
    <dbReference type="NCBI Taxonomy" id="119953"/>
    <lineage>
        <taxon>Eukaryota</taxon>
        <taxon>Fungi</taxon>
        <taxon>Dikarya</taxon>
        <taxon>Ascomycota</taxon>
        <taxon>Pezizomycotina</taxon>
        <taxon>Dothideomycetes</taxon>
        <taxon>Pleosporomycetidae</taxon>
        <taxon>Pleosporales</taxon>
        <taxon>Pleosporineae</taxon>
        <taxon>Pleosporaceae</taxon>
        <taxon>Alternaria</taxon>
        <taxon>Alternaria sect. Ulocladioides</taxon>
    </lineage>
</organism>
<comment type="caution">
    <text evidence="1">The sequence shown here is derived from an EMBL/GenBank/DDBJ whole genome shotgun (WGS) entry which is preliminary data.</text>
</comment>
<sequence length="94" mass="10894">MNVTRSYRSPIYQESQTQKFTHIAKFNSSHASFFKQLPDTKEFAIAFQAARHICKHQLIYLLSYIDVHPAGLDIRPCVVRPTKSLSEKRMSSYS</sequence>
<dbReference type="EMBL" id="CAJRGZ010000023">
    <property type="protein sequence ID" value="CAG5178570.1"/>
    <property type="molecule type" value="Genomic_DNA"/>
</dbReference>
<dbReference type="Proteomes" id="UP000676310">
    <property type="component" value="Unassembled WGS sequence"/>
</dbReference>
<protein>
    <submittedName>
        <fullName evidence="1">Uncharacterized protein</fullName>
    </submittedName>
</protein>
<accession>A0A8J2I715</accession>
<dbReference type="GeneID" id="67020913"/>
<dbReference type="RefSeq" id="XP_043172335.1">
    <property type="nucleotide sequence ID" value="XM_043316400.1"/>
</dbReference>
<evidence type="ECO:0000313" key="1">
    <source>
        <dbReference type="EMBL" id="CAG5178570.1"/>
    </source>
</evidence>
<dbReference type="AlphaFoldDB" id="A0A8J2I715"/>
<proteinExistence type="predicted"/>
<name>A0A8J2I715_9PLEO</name>
<keyword evidence="2" id="KW-1185">Reference proteome</keyword>